<evidence type="ECO:0008006" key="3">
    <source>
        <dbReference type="Google" id="ProtNLM"/>
    </source>
</evidence>
<organism evidence="1 2">
    <name type="scientific">Babesia gibsoni</name>
    <dbReference type="NCBI Taxonomy" id="33632"/>
    <lineage>
        <taxon>Eukaryota</taxon>
        <taxon>Sar</taxon>
        <taxon>Alveolata</taxon>
        <taxon>Apicomplexa</taxon>
        <taxon>Aconoidasida</taxon>
        <taxon>Piroplasmida</taxon>
        <taxon>Babesiidae</taxon>
        <taxon>Babesia</taxon>
    </lineage>
</organism>
<comment type="caution">
    <text evidence="1">The sequence shown here is derived from an EMBL/GenBank/DDBJ whole genome shotgun (WGS) entry which is preliminary data.</text>
</comment>
<protein>
    <recommendedName>
        <fullName evidence="3">RAP domain-containing protein</fullName>
    </recommendedName>
</protein>
<dbReference type="EMBL" id="JAVEPI010000003">
    <property type="protein sequence ID" value="KAK1442760.1"/>
    <property type="molecule type" value="Genomic_DNA"/>
</dbReference>
<dbReference type="Proteomes" id="UP001230268">
    <property type="component" value="Unassembled WGS sequence"/>
</dbReference>
<dbReference type="AlphaFoldDB" id="A0AAD8LHH2"/>
<sequence length="866" mass="99614">MEVKTVLRNIGSRLGVYRLIGSRRLMSSALTSVYEPMPFDFEAIDQLVRKRILPKGDSIDIDPQDKPLFYKLLREANATVYASTSLGRNKHNAVKGEGIHPDEKKPEIEWLCDRISDRLQYYKLDNRIVILQRSLAAYHNCCHHQWARLAKTALRSCFINDERLGARHIVKICAALSKWRFRNLSEIQAKLDLSILAESEWNLVNASHVLWSLSHLKCFDMKAFDYMNNVVSARLRRPAFDLEEMSDDTIHRIINANLVRLSHKGFQHRVMKDILVALEAQPTQLSYLSPNTLMNVASLLPLYPETTVTSHLLKRISRSIHKFTHTQFAHVLSNFAIVKPYLSEDVVDDILSMLFEYKEMVYKSDVVYVPSLVCKLMITFRTFLKSFDNVFVSKCLSDLNSNLHLIVPYSLIGSLHCIDVYRTEISDTNDERQNVSVNNTWNNLIKLNNHGHFMKVSSGIAEEPIDNLKLWHMAALKRLTSHGYKQMMDMLINFMDRVKVDNTRATLKEFVMFLYNTSSDRALFRDRNFLNSVLIAVSHLWNEFKEHRDNECWHHIMLNLSVMGLREIFERECNAAFPHSTSPGQSALVAALNECLSMEKGKCSGLKVLELLHNVAMDSSHENAEADYHIVRYILFMCLLNDSDVAFRLGKLSKVSIMDFLMQSFYEPSRTPIFHMEGNEEGIDPMLLSYMENVMQAKLSPIDIGMAYTRSFFLQDHTRLLLQALPATIMGELCPQKVYDVHIWDVARSLEAEGIESLTRYLESIRESKPAHDVRLLKVAKNAKDHTVKINKVRRNFYIGPYMCHFGLMSDDGPSSVYVFLTDTPRNKGGVHSSEHVYDRQRILALENMGLQFIELALCPDDSNVV</sequence>
<reference evidence="1" key="1">
    <citation type="submission" date="2023-08" db="EMBL/GenBank/DDBJ databases">
        <title>Draft sequence of the Babesia gibsoni genome.</title>
        <authorList>
            <person name="Yamagishi J.Y."/>
            <person name="Xuan X.X."/>
        </authorList>
    </citation>
    <scope>NUCLEOTIDE SEQUENCE</scope>
    <source>
        <strain evidence="1">Azabu</strain>
    </source>
</reference>
<keyword evidence="2" id="KW-1185">Reference proteome</keyword>
<evidence type="ECO:0000313" key="1">
    <source>
        <dbReference type="EMBL" id="KAK1442760.1"/>
    </source>
</evidence>
<proteinExistence type="predicted"/>
<accession>A0AAD8LHH2</accession>
<gene>
    <name evidence="1" type="ORF">BgAZ_302780</name>
</gene>
<name>A0AAD8LHH2_BABGI</name>
<evidence type="ECO:0000313" key="2">
    <source>
        <dbReference type="Proteomes" id="UP001230268"/>
    </source>
</evidence>